<evidence type="ECO:0000313" key="3">
    <source>
        <dbReference type="Proteomes" id="UP000070299"/>
    </source>
</evidence>
<dbReference type="STRING" id="1799789.AX660_01105"/>
<dbReference type="EMBL" id="LSNE01000010">
    <property type="protein sequence ID" value="KXI27582.1"/>
    <property type="molecule type" value="Genomic_DNA"/>
</dbReference>
<dbReference type="Proteomes" id="UP000070299">
    <property type="component" value="Unassembled WGS sequence"/>
</dbReference>
<proteinExistence type="predicted"/>
<keyword evidence="3" id="KW-1185">Reference proteome</keyword>
<reference evidence="3" key="1">
    <citation type="submission" date="2016-02" db="EMBL/GenBank/DDBJ databases">
        <authorList>
            <person name="Schultz-Johansen M."/>
            <person name="Glaring M.A."/>
            <person name="Bech P.K."/>
            <person name="Stougaard P."/>
        </authorList>
    </citation>
    <scope>NUCLEOTIDE SEQUENCE [LARGE SCALE GENOMIC DNA]</scope>
    <source>
        <strain evidence="3">S66</strain>
    </source>
</reference>
<feature type="signal peptide" evidence="1">
    <location>
        <begin position="1"/>
        <end position="20"/>
    </location>
</feature>
<accession>A0A148KMP8</accession>
<comment type="caution">
    <text evidence="2">The sequence shown here is derived from an EMBL/GenBank/DDBJ whole genome shotgun (WGS) entry which is preliminary data.</text>
</comment>
<name>A0A148KMP8_9ALTE</name>
<evidence type="ECO:0000256" key="1">
    <source>
        <dbReference type="SAM" id="SignalP"/>
    </source>
</evidence>
<evidence type="ECO:0000313" key="2">
    <source>
        <dbReference type="EMBL" id="KXI27582.1"/>
    </source>
</evidence>
<gene>
    <name evidence="2" type="ORF">AX660_01105</name>
</gene>
<protein>
    <submittedName>
        <fullName evidence="2">Uncharacterized protein</fullName>
    </submittedName>
</protein>
<organism evidence="2 3">
    <name type="scientific">Paraglaciecola hydrolytica</name>
    <dbReference type="NCBI Taxonomy" id="1799789"/>
    <lineage>
        <taxon>Bacteria</taxon>
        <taxon>Pseudomonadati</taxon>
        <taxon>Pseudomonadota</taxon>
        <taxon>Gammaproteobacteria</taxon>
        <taxon>Alteromonadales</taxon>
        <taxon>Alteromonadaceae</taxon>
        <taxon>Paraglaciecola</taxon>
    </lineage>
</organism>
<dbReference type="AlphaFoldDB" id="A0A148KMP8"/>
<feature type="chain" id="PRO_5007550247" evidence="1">
    <location>
        <begin position="21"/>
        <end position="120"/>
    </location>
</feature>
<keyword evidence="1" id="KW-0732">Signal</keyword>
<sequence length="120" mass="13498">MKKLILIAAVISGINGLAFATDGAAHSSGANRFVANLNLDEVRAVQVEEILNSYKQIKNLAMSGDFEQIPVFIRDKEIELEQVLTEEEMTQFKQNVGQWAQGKDFSKYKKFAGKYFEKAH</sequence>